<dbReference type="EC" id="3.1.-.-" evidence="1"/>
<dbReference type="Pfam" id="PF02452">
    <property type="entry name" value="PemK_toxin"/>
    <property type="match status" value="1"/>
</dbReference>
<dbReference type="EMBL" id="CP157484">
    <property type="protein sequence ID" value="XBO37727.1"/>
    <property type="molecule type" value="Genomic_DNA"/>
</dbReference>
<accession>A0AAU7JBH4</accession>
<protein>
    <submittedName>
        <fullName evidence="1">Type II toxin-antitoxin system PemK/MazF family toxin</fullName>
        <ecNumber evidence="1">3.1.-.-</ecNumber>
    </submittedName>
</protein>
<dbReference type="Gene3D" id="2.30.30.110">
    <property type="match status" value="1"/>
</dbReference>
<organism evidence="1">
    <name type="scientific">Alsobacter sp. KACC 23698</name>
    <dbReference type="NCBI Taxonomy" id="3149229"/>
    <lineage>
        <taxon>Bacteria</taxon>
        <taxon>Pseudomonadati</taxon>
        <taxon>Pseudomonadota</taxon>
        <taxon>Alphaproteobacteria</taxon>
        <taxon>Hyphomicrobiales</taxon>
        <taxon>Alsobacteraceae</taxon>
        <taxon>Alsobacter</taxon>
    </lineage>
</organism>
<sequence>MRRGDLWTVSGGPDYAGKPRPVLVVQADDFDATASLTVCPLTTEMTDASLMRLPIQPGAGNGLRAPSSIMIDKVTTVPKSKLGARIGSLAPPEMTAVNRGLFIFLGLAS</sequence>
<dbReference type="PANTHER" id="PTHR33988">
    <property type="entry name" value="ENDORIBONUCLEASE MAZF-RELATED"/>
    <property type="match status" value="1"/>
</dbReference>
<dbReference type="SUPFAM" id="SSF50118">
    <property type="entry name" value="Cell growth inhibitor/plasmid maintenance toxic component"/>
    <property type="match status" value="1"/>
</dbReference>
<name>A0AAU7JBH4_9HYPH</name>
<dbReference type="AlphaFoldDB" id="A0AAU7JBH4"/>
<dbReference type="GO" id="GO:0004521">
    <property type="term" value="F:RNA endonuclease activity"/>
    <property type="evidence" value="ECO:0007669"/>
    <property type="project" value="TreeGrafter"/>
</dbReference>
<dbReference type="InterPro" id="IPR003477">
    <property type="entry name" value="PemK-like"/>
</dbReference>
<dbReference type="InterPro" id="IPR011067">
    <property type="entry name" value="Plasmid_toxin/cell-grow_inhib"/>
</dbReference>
<dbReference type="GO" id="GO:0016787">
    <property type="term" value="F:hydrolase activity"/>
    <property type="evidence" value="ECO:0007669"/>
    <property type="project" value="UniProtKB-KW"/>
</dbReference>
<dbReference type="GO" id="GO:0003677">
    <property type="term" value="F:DNA binding"/>
    <property type="evidence" value="ECO:0007669"/>
    <property type="project" value="InterPro"/>
</dbReference>
<dbReference type="RefSeq" id="WP_406854554.1">
    <property type="nucleotide sequence ID" value="NZ_CP157484.1"/>
</dbReference>
<proteinExistence type="predicted"/>
<keyword evidence="1" id="KW-0378">Hydrolase</keyword>
<dbReference type="GO" id="GO:0016075">
    <property type="term" value="P:rRNA catabolic process"/>
    <property type="evidence" value="ECO:0007669"/>
    <property type="project" value="TreeGrafter"/>
</dbReference>
<gene>
    <name evidence="1" type="ORF">ABEG18_18655</name>
</gene>
<dbReference type="GO" id="GO:0006402">
    <property type="term" value="P:mRNA catabolic process"/>
    <property type="evidence" value="ECO:0007669"/>
    <property type="project" value="TreeGrafter"/>
</dbReference>
<reference evidence="1" key="1">
    <citation type="submission" date="2024-05" db="EMBL/GenBank/DDBJ databases">
        <authorList>
            <person name="Kim S."/>
            <person name="Heo J."/>
            <person name="Choi H."/>
            <person name="Choi Y."/>
            <person name="Kwon S.-W."/>
            <person name="Kim Y."/>
        </authorList>
    </citation>
    <scope>NUCLEOTIDE SEQUENCE</scope>
    <source>
        <strain evidence="1">KACC 23698</strain>
    </source>
</reference>
<evidence type="ECO:0000313" key="1">
    <source>
        <dbReference type="EMBL" id="XBO37727.1"/>
    </source>
</evidence>